<protein>
    <submittedName>
        <fullName evidence="1">Uncharacterized protein</fullName>
    </submittedName>
</protein>
<organism evidence="1 2">
    <name type="scientific">Citrobacter freundii</name>
    <dbReference type="NCBI Taxonomy" id="546"/>
    <lineage>
        <taxon>Bacteria</taxon>
        <taxon>Pseudomonadati</taxon>
        <taxon>Pseudomonadota</taxon>
        <taxon>Gammaproteobacteria</taxon>
        <taxon>Enterobacterales</taxon>
        <taxon>Enterobacteriaceae</taxon>
        <taxon>Citrobacter</taxon>
        <taxon>Citrobacter freundii complex</taxon>
    </lineage>
</organism>
<evidence type="ECO:0000313" key="1">
    <source>
        <dbReference type="EMBL" id="CDL41637.1"/>
    </source>
</evidence>
<evidence type="ECO:0000313" key="2">
    <source>
        <dbReference type="Proteomes" id="UP000019194"/>
    </source>
</evidence>
<reference evidence="1 2" key="1">
    <citation type="submission" date="2013-10" db="EMBL/GenBank/DDBJ databases">
        <title>Antibiotic resistance diversity of beta-lactamase producers in the General Hospital Vienna.</title>
        <authorList>
            <person name="Barisic I."/>
            <person name="Mitteregger D."/>
            <person name="Hirschl A.M."/>
            <person name="Noehammer C."/>
            <person name="Wiesinger-Mayr H."/>
        </authorList>
    </citation>
    <scope>NUCLEOTIDE SEQUENCE [LARGE SCALE GENOMIC DNA]</scope>
    <source>
        <strain evidence="1 2">ISC11</strain>
    </source>
</reference>
<sequence length="40" mass="4449">MIFSVILEEKDGLLKLNSTAQLELSPHLLMQLRLALPAMA</sequence>
<dbReference type="EMBL" id="CBWP010000086">
    <property type="protein sequence ID" value="CDL41637.1"/>
    <property type="molecule type" value="Genomic_DNA"/>
</dbReference>
<dbReference type="Proteomes" id="UP000019194">
    <property type="component" value="Unassembled WGS sequence"/>
</dbReference>
<name>A0A7G2IWV5_CITFR</name>
<comment type="caution">
    <text evidence="1">The sequence shown here is derived from an EMBL/GenBank/DDBJ whole genome shotgun (WGS) entry which is preliminary data.</text>
</comment>
<proteinExistence type="predicted"/>
<accession>A0A7G2IWV5</accession>
<dbReference type="AlphaFoldDB" id="A0A7G2IWV5"/>